<dbReference type="PANTHER" id="PTHR31751">
    <property type="entry name" value="SI:CH211-108C17.2-RELATED-RELATED"/>
    <property type="match status" value="1"/>
</dbReference>
<reference evidence="1 2" key="1">
    <citation type="submission" date="2022-12" db="EMBL/GenBank/DDBJ databases">
        <title>Chromosome-level genome of Tegillarca granosa.</title>
        <authorList>
            <person name="Kim J."/>
        </authorList>
    </citation>
    <scope>NUCLEOTIDE SEQUENCE [LARGE SCALE GENOMIC DNA]</scope>
    <source>
        <strain evidence="1">Teg-2019</strain>
        <tissue evidence="1">Adductor muscle</tissue>
    </source>
</reference>
<evidence type="ECO:0000313" key="1">
    <source>
        <dbReference type="EMBL" id="KAJ8319634.1"/>
    </source>
</evidence>
<accession>A0ABQ9FQQ6</accession>
<dbReference type="EMBL" id="JARBDR010000181">
    <property type="protein sequence ID" value="KAJ8319634.1"/>
    <property type="molecule type" value="Genomic_DNA"/>
</dbReference>
<keyword evidence="2" id="KW-1185">Reference proteome</keyword>
<protein>
    <submittedName>
        <fullName evidence="1">Uncharacterized protein</fullName>
    </submittedName>
</protein>
<evidence type="ECO:0000313" key="2">
    <source>
        <dbReference type="Proteomes" id="UP001217089"/>
    </source>
</evidence>
<gene>
    <name evidence="1" type="ORF">KUTeg_002814</name>
</gene>
<organism evidence="1 2">
    <name type="scientific">Tegillarca granosa</name>
    <name type="common">Malaysian cockle</name>
    <name type="synonym">Anadara granosa</name>
    <dbReference type="NCBI Taxonomy" id="220873"/>
    <lineage>
        <taxon>Eukaryota</taxon>
        <taxon>Metazoa</taxon>
        <taxon>Spiralia</taxon>
        <taxon>Lophotrochozoa</taxon>
        <taxon>Mollusca</taxon>
        <taxon>Bivalvia</taxon>
        <taxon>Autobranchia</taxon>
        <taxon>Pteriomorphia</taxon>
        <taxon>Arcoida</taxon>
        <taxon>Arcoidea</taxon>
        <taxon>Arcidae</taxon>
        <taxon>Tegillarca</taxon>
    </lineage>
</organism>
<comment type="caution">
    <text evidence="1">The sequence shown here is derived from an EMBL/GenBank/DDBJ whole genome shotgun (WGS) entry which is preliminary data.</text>
</comment>
<name>A0ABQ9FQQ6_TEGGR</name>
<dbReference type="Proteomes" id="UP001217089">
    <property type="component" value="Unassembled WGS sequence"/>
</dbReference>
<proteinExistence type="predicted"/>
<sequence>MRSIETQTDIDWDCRAYGNSSFVSTHVTMRTTQTGALSLNRKFQEEAIDHRKERKFIVVKSSLDLLFKNCDICGREQKHTKMICGTLVTVNTTCDCGHFYSWQSQPLSGTMPIGNLILSAAILFSGSSPMKALNMRNHAGIEIFSLRTYNNIHSAYLVPAVESVWQLNQLELLQAAKESNGAMILGGDARCCSPGHTANNEVKNSYAMEMEGLKRGLAHLSENDIKVSQIVTDRHSQVKAYMKNQQPEIQLFFMFGMLQKKLEKKGQKKSCQILSDWSSNHLYWCAASSNGNGEMVLQKWQSILNHVANIHYRHGDQFQECQHGLLEERAWIKQGSMAHDELKSVVNGRMLVKDIKKLSPGQQTSGLETFHKVVCHFAPKVVYFFHSQMNARLYLAALHFNEH</sequence>
<dbReference type="PANTHER" id="PTHR31751:SF42">
    <property type="entry name" value="PROTEIN CBG10204"/>
    <property type="match status" value="1"/>
</dbReference>